<evidence type="ECO:0000259" key="1">
    <source>
        <dbReference type="Pfam" id="PF01381"/>
    </source>
</evidence>
<sequence length="54" mass="6048">MTFGRTLQELTRLCGVKRCNLADALGYDPSYISRWINGVKHPSLRSNDALPAQI</sequence>
<organism evidence="2">
    <name type="scientific">human gut metagenome</name>
    <dbReference type="NCBI Taxonomy" id="408170"/>
    <lineage>
        <taxon>unclassified sequences</taxon>
        <taxon>metagenomes</taxon>
        <taxon>organismal metagenomes</taxon>
    </lineage>
</organism>
<dbReference type="Pfam" id="PF01381">
    <property type="entry name" value="HTH_3"/>
    <property type="match status" value="1"/>
</dbReference>
<feature type="domain" description="HTH cro/C1-type" evidence="1">
    <location>
        <begin position="21"/>
        <end position="45"/>
    </location>
</feature>
<dbReference type="CDD" id="cd00093">
    <property type="entry name" value="HTH_XRE"/>
    <property type="match status" value="1"/>
</dbReference>
<name>K1S7Y5_9ZZZZ</name>
<dbReference type="GO" id="GO:0003677">
    <property type="term" value="F:DNA binding"/>
    <property type="evidence" value="ECO:0007669"/>
    <property type="project" value="InterPro"/>
</dbReference>
<reference evidence="2" key="1">
    <citation type="journal article" date="2013" name="Environ. Microbiol.">
        <title>Microbiota from the distal guts of lean and obese adolescents exhibit partial functional redundancy besides clear differences in community structure.</title>
        <authorList>
            <person name="Ferrer M."/>
            <person name="Ruiz A."/>
            <person name="Lanza F."/>
            <person name="Haange S.B."/>
            <person name="Oberbach A."/>
            <person name="Till H."/>
            <person name="Bargiela R."/>
            <person name="Campoy C."/>
            <person name="Segura M.T."/>
            <person name="Richter M."/>
            <person name="von Bergen M."/>
            <person name="Seifert J."/>
            <person name="Suarez A."/>
        </authorList>
    </citation>
    <scope>NUCLEOTIDE SEQUENCE</scope>
</reference>
<dbReference type="AlphaFoldDB" id="K1S7Y5"/>
<dbReference type="Gene3D" id="1.10.260.40">
    <property type="entry name" value="lambda repressor-like DNA-binding domains"/>
    <property type="match status" value="1"/>
</dbReference>
<dbReference type="InterPro" id="IPR001387">
    <property type="entry name" value="Cro/C1-type_HTH"/>
</dbReference>
<proteinExistence type="predicted"/>
<evidence type="ECO:0000313" key="2">
    <source>
        <dbReference type="EMBL" id="EKC49885.1"/>
    </source>
</evidence>
<accession>K1S7Y5</accession>
<feature type="non-terminal residue" evidence="2">
    <location>
        <position position="54"/>
    </location>
</feature>
<protein>
    <recommendedName>
        <fullName evidence="1">HTH cro/C1-type domain-containing protein</fullName>
    </recommendedName>
</protein>
<dbReference type="InterPro" id="IPR010982">
    <property type="entry name" value="Lambda_DNA-bd_dom_sf"/>
</dbReference>
<dbReference type="EMBL" id="AJWZ01009937">
    <property type="protein sequence ID" value="EKC49885.1"/>
    <property type="molecule type" value="Genomic_DNA"/>
</dbReference>
<gene>
    <name evidence="2" type="ORF">OBE_14412</name>
</gene>
<dbReference type="SUPFAM" id="SSF47413">
    <property type="entry name" value="lambda repressor-like DNA-binding domains"/>
    <property type="match status" value="1"/>
</dbReference>
<comment type="caution">
    <text evidence="2">The sequence shown here is derived from an EMBL/GenBank/DDBJ whole genome shotgun (WGS) entry which is preliminary data.</text>
</comment>